<organism evidence="2 3">
    <name type="scientific">Caenorhabditis japonica</name>
    <dbReference type="NCBI Taxonomy" id="281687"/>
    <lineage>
        <taxon>Eukaryota</taxon>
        <taxon>Metazoa</taxon>
        <taxon>Ecdysozoa</taxon>
        <taxon>Nematoda</taxon>
        <taxon>Chromadorea</taxon>
        <taxon>Rhabditida</taxon>
        <taxon>Rhabditina</taxon>
        <taxon>Rhabditomorpha</taxon>
        <taxon>Rhabditoidea</taxon>
        <taxon>Rhabditidae</taxon>
        <taxon>Peloderinae</taxon>
        <taxon>Caenorhabditis</taxon>
    </lineage>
</organism>
<feature type="region of interest" description="Disordered" evidence="1">
    <location>
        <begin position="1"/>
        <end position="71"/>
    </location>
</feature>
<evidence type="ECO:0000313" key="2">
    <source>
        <dbReference type="EnsemblMetazoa" id="CJA24315.1"/>
    </source>
</evidence>
<sequence>MNNDDKRGGRQNHAARMQPKPRLPAGEKISGNVPLDGGRGGVDGGRGGVDGGRGGVDGGRGGMDGGRGGIDFTERKIFHSHLVDC</sequence>
<accession>A0A8R1E8E2</accession>
<dbReference type="AlphaFoldDB" id="A0A8R1E8E2"/>
<proteinExistence type="predicted"/>
<feature type="compositionally biased region" description="Gly residues" evidence="1">
    <location>
        <begin position="37"/>
        <end position="69"/>
    </location>
</feature>
<evidence type="ECO:0000256" key="1">
    <source>
        <dbReference type="SAM" id="MobiDB-lite"/>
    </source>
</evidence>
<dbReference type="EnsemblMetazoa" id="CJA24315.1">
    <property type="protein sequence ID" value="CJA24315.1"/>
    <property type="gene ID" value="WBGene00179887"/>
</dbReference>
<reference evidence="3" key="1">
    <citation type="submission" date="2010-08" db="EMBL/GenBank/DDBJ databases">
        <authorList>
            <consortium name="Caenorhabditis japonica Sequencing Consortium"/>
            <person name="Wilson R.K."/>
        </authorList>
    </citation>
    <scope>NUCLEOTIDE SEQUENCE [LARGE SCALE GENOMIC DNA]</scope>
    <source>
        <strain evidence="3">DF5081</strain>
    </source>
</reference>
<dbReference type="Proteomes" id="UP000005237">
    <property type="component" value="Unassembled WGS sequence"/>
</dbReference>
<keyword evidence="3" id="KW-1185">Reference proteome</keyword>
<evidence type="ECO:0000313" key="3">
    <source>
        <dbReference type="Proteomes" id="UP000005237"/>
    </source>
</evidence>
<reference evidence="2" key="2">
    <citation type="submission" date="2022-06" db="UniProtKB">
        <authorList>
            <consortium name="EnsemblMetazoa"/>
        </authorList>
    </citation>
    <scope>IDENTIFICATION</scope>
    <source>
        <strain evidence="2">DF5081</strain>
    </source>
</reference>
<name>A0A8R1E8E2_CAEJA</name>
<protein>
    <submittedName>
        <fullName evidence="2">Uncharacterized protein</fullName>
    </submittedName>
</protein>